<reference evidence="2" key="1">
    <citation type="journal article" date="2015" name="Nature">
        <title>Complex archaea that bridge the gap between prokaryotes and eukaryotes.</title>
        <authorList>
            <person name="Spang A."/>
            <person name="Saw J.H."/>
            <person name="Jorgensen S.L."/>
            <person name="Zaremba-Niedzwiedzka K."/>
            <person name="Martijn J."/>
            <person name="Lind A.E."/>
            <person name="van Eijk R."/>
            <person name="Schleper C."/>
            <person name="Guy L."/>
            <person name="Ettema T.J."/>
        </authorList>
    </citation>
    <scope>NUCLEOTIDE SEQUENCE</scope>
</reference>
<comment type="caution">
    <text evidence="2">The sequence shown here is derived from an EMBL/GenBank/DDBJ whole genome shotgun (WGS) entry which is preliminary data.</text>
</comment>
<dbReference type="InterPro" id="IPR055859">
    <property type="entry name" value="DUF7436"/>
</dbReference>
<dbReference type="EMBL" id="LAZR01001156">
    <property type="protein sequence ID" value="KKN49671.1"/>
    <property type="molecule type" value="Genomic_DNA"/>
</dbReference>
<accession>A0A0F9TKR0</accession>
<gene>
    <name evidence="2" type="ORF">LCGC14_0640400</name>
</gene>
<evidence type="ECO:0000259" key="1">
    <source>
        <dbReference type="Pfam" id="PF24217"/>
    </source>
</evidence>
<evidence type="ECO:0000313" key="2">
    <source>
        <dbReference type="EMBL" id="KKN49671.1"/>
    </source>
</evidence>
<proteinExistence type="predicted"/>
<dbReference type="AlphaFoldDB" id="A0A0F9TKR0"/>
<protein>
    <recommendedName>
        <fullName evidence="1">DUF7436 domain-containing protein</fullName>
    </recommendedName>
</protein>
<organism evidence="2">
    <name type="scientific">marine sediment metagenome</name>
    <dbReference type="NCBI Taxonomy" id="412755"/>
    <lineage>
        <taxon>unclassified sequences</taxon>
        <taxon>metagenomes</taxon>
        <taxon>ecological metagenomes</taxon>
    </lineage>
</organism>
<sequence length="158" mass="18871">MYVKHYNESQEELLVNDFINENTIKVLPMASSLFNGIYKALNRGVNVKILWSFEHDTRSLSEDRKKRNLTLYEEVLNKLEDLYGLSTQIDELEMKFIHKRIPTNYDIFDKKRVFIKLQNPLKPSHIFACMNVLDINLAEKLREKFSQTWLFEAIKRKK</sequence>
<name>A0A0F9TKR0_9ZZZZ</name>
<feature type="domain" description="DUF7436" evidence="1">
    <location>
        <begin position="69"/>
        <end position="149"/>
    </location>
</feature>
<dbReference type="Pfam" id="PF24217">
    <property type="entry name" value="DUF7436"/>
    <property type="match status" value="1"/>
</dbReference>